<evidence type="ECO:0000259" key="1">
    <source>
        <dbReference type="Pfam" id="PF22741"/>
    </source>
</evidence>
<protein>
    <submittedName>
        <fullName evidence="2">Protein tyrosine phosphatase</fullName>
    </submittedName>
</protein>
<dbReference type="KEGG" id="abq:ABAZ39_17925"/>
<dbReference type="Proteomes" id="UP000027186">
    <property type="component" value="Plasmid AbAZ39_p1"/>
</dbReference>
<dbReference type="Gene3D" id="3.90.190.10">
    <property type="entry name" value="Protein tyrosine phosphatase superfamily"/>
    <property type="match status" value="1"/>
</dbReference>
<evidence type="ECO:0000313" key="3">
    <source>
        <dbReference type="Proteomes" id="UP000027186"/>
    </source>
</evidence>
<gene>
    <name evidence="2" type="ORF">ABAZ39_17925</name>
</gene>
<dbReference type="InterPro" id="IPR055214">
    <property type="entry name" value="PTP-NADK"/>
</dbReference>
<reference evidence="2 3" key="1">
    <citation type="journal article" date="2014" name="Genome Announc.">
        <title>Complete Genome Sequence of the Model Rhizosphere Strain Azospirillum brasilense Az39, Successfully Applied in Agriculture.</title>
        <authorList>
            <person name="Rivera D."/>
            <person name="Revale S."/>
            <person name="Molina R."/>
            <person name="Gualpa J."/>
            <person name="Puente M."/>
            <person name="Maroniche G."/>
            <person name="Paris G."/>
            <person name="Baker D."/>
            <person name="Clavijo B."/>
            <person name="McLay K."/>
            <person name="Spaepen S."/>
            <person name="Perticari A."/>
            <person name="Vazquez M."/>
            <person name="Wisniewski-Dye F."/>
            <person name="Watkins C."/>
            <person name="Martinez-Abarca F."/>
            <person name="Vanderleyden J."/>
            <person name="Cassan F."/>
        </authorList>
    </citation>
    <scope>NUCLEOTIDE SEQUENCE [LARGE SCALE GENOMIC DNA]</scope>
    <source>
        <strain evidence="2">Az39</strain>
        <plasmid evidence="2 3">AbAZ39_p1</plasmid>
    </source>
</reference>
<dbReference type="SUPFAM" id="SSF52799">
    <property type="entry name" value="(Phosphotyrosine protein) phosphatases II"/>
    <property type="match status" value="1"/>
</dbReference>
<dbReference type="RefSeq" id="WP_247881712.1">
    <property type="nucleotide sequence ID" value="NZ_CP007794.1"/>
</dbReference>
<organism evidence="2 3">
    <name type="scientific">Azospirillum argentinense</name>
    <dbReference type="NCBI Taxonomy" id="2970906"/>
    <lineage>
        <taxon>Bacteria</taxon>
        <taxon>Pseudomonadati</taxon>
        <taxon>Pseudomonadota</taxon>
        <taxon>Alphaproteobacteria</taxon>
        <taxon>Rhodospirillales</taxon>
        <taxon>Azospirillaceae</taxon>
        <taxon>Azospirillum</taxon>
    </lineage>
</organism>
<accession>A0A060DRK7</accession>
<geneLocation type="plasmid" evidence="2 3">
    <name>AbAZ39_p1</name>
</geneLocation>
<dbReference type="AlphaFoldDB" id="A0A060DRK7"/>
<keyword evidence="2" id="KW-0614">Plasmid</keyword>
<proteinExistence type="predicted"/>
<dbReference type="EMBL" id="CP007794">
    <property type="protein sequence ID" value="AIB13818.1"/>
    <property type="molecule type" value="Genomic_DNA"/>
</dbReference>
<name>A0A060DRK7_9PROT</name>
<dbReference type="InterPro" id="IPR029021">
    <property type="entry name" value="Prot-tyrosine_phosphatase-like"/>
</dbReference>
<sequence length="241" mass="27768">MATTRKMLRRYTTTALADGIKRARGRMISPLQRALGHFESVFIDHACFRLVYSNTYRISPNMYRASQPSPSHIREAARRGIKTILNLRGSRDCASYILEAEACRAAGLTLVDFPVNSRDMPKKETLLKARDLFATMQYPALLHCKSGADRAGFMSALYLFIHEGVPLERATKQLHWKYGHFKQAKTGILDYFFELYAAYNEKRPTAFWDWVERVYDPVEAKASFRSREWADTVVDRVLGRE</sequence>
<dbReference type="Pfam" id="PF22741">
    <property type="entry name" value="PTP-NADK"/>
    <property type="match status" value="1"/>
</dbReference>
<evidence type="ECO:0000313" key="2">
    <source>
        <dbReference type="EMBL" id="AIB13818.1"/>
    </source>
</evidence>
<feature type="domain" description="DSP-PTPase phosphatase fused to NAD+ Kinase" evidence="1">
    <location>
        <begin position="61"/>
        <end position="177"/>
    </location>
</feature>